<dbReference type="GO" id="GO:0005829">
    <property type="term" value="C:cytosol"/>
    <property type="evidence" value="ECO:0007669"/>
    <property type="project" value="TreeGrafter"/>
</dbReference>
<dbReference type="Pfam" id="PF01048">
    <property type="entry name" value="PNP_UDP_1"/>
    <property type="match status" value="1"/>
</dbReference>
<dbReference type="PANTHER" id="PTHR46832:SF1">
    <property type="entry name" value="5'-METHYLTHIOADENOSINE_S-ADENOSYLHOMOCYSTEINE NUCLEOSIDASE"/>
    <property type="match status" value="1"/>
</dbReference>
<dbReference type="RefSeq" id="WP_188911870.1">
    <property type="nucleotide sequence ID" value="NZ_BMIQ01000008.1"/>
</dbReference>
<keyword evidence="3" id="KW-1185">Reference proteome</keyword>
<protein>
    <recommendedName>
        <fullName evidence="1">Nucleoside phosphorylase domain-containing protein</fullName>
    </recommendedName>
</protein>
<dbReference type="InterPro" id="IPR035994">
    <property type="entry name" value="Nucleoside_phosphorylase_sf"/>
</dbReference>
<sequence length="226" mass="23232">MTPSHNQGPVLVVSGLAAEARIVAGPGVIAIAAPPSALPAKLAVLTEPPAVVVSFGLAGGLHPGLTPGMVVVPDRITAGDQTWDTTSTITRKLLEKLENAAIPIFGGLMACRDAPVLTAAAKSALHRETGAVAVDTESQIAAAYAAERGLPFIVLRAICDTAEADLPPLAIRAVAADGRLDWPAIGEELIHRPGQLLQLPGTALATLRAMRALGRVRRCLGPRLGL</sequence>
<evidence type="ECO:0000313" key="3">
    <source>
        <dbReference type="Proteomes" id="UP000644699"/>
    </source>
</evidence>
<dbReference type="AlphaFoldDB" id="A0A916ZXD2"/>
<reference evidence="2" key="2">
    <citation type="submission" date="2020-09" db="EMBL/GenBank/DDBJ databases">
        <authorList>
            <person name="Sun Q."/>
            <person name="Zhou Y."/>
        </authorList>
    </citation>
    <scope>NUCLEOTIDE SEQUENCE</scope>
    <source>
        <strain evidence="2">CGMCC 1.15367</strain>
    </source>
</reference>
<dbReference type="Gene3D" id="3.40.50.1580">
    <property type="entry name" value="Nucleoside phosphorylase domain"/>
    <property type="match status" value="1"/>
</dbReference>
<gene>
    <name evidence="2" type="ORF">GCM10011390_41270</name>
</gene>
<comment type="caution">
    <text evidence="2">The sequence shown here is derived from an EMBL/GenBank/DDBJ whole genome shotgun (WGS) entry which is preliminary data.</text>
</comment>
<name>A0A916ZXD2_9HYPH</name>
<organism evidence="2 3">
    <name type="scientific">Aureimonas endophytica</name>
    <dbReference type="NCBI Taxonomy" id="2027858"/>
    <lineage>
        <taxon>Bacteria</taxon>
        <taxon>Pseudomonadati</taxon>
        <taxon>Pseudomonadota</taxon>
        <taxon>Alphaproteobacteria</taxon>
        <taxon>Hyphomicrobiales</taxon>
        <taxon>Aurantimonadaceae</taxon>
        <taxon>Aureimonas</taxon>
    </lineage>
</organism>
<reference evidence="2" key="1">
    <citation type="journal article" date="2014" name="Int. J. Syst. Evol. Microbiol.">
        <title>Complete genome sequence of Corynebacterium casei LMG S-19264T (=DSM 44701T), isolated from a smear-ripened cheese.</title>
        <authorList>
            <consortium name="US DOE Joint Genome Institute (JGI-PGF)"/>
            <person name="Walter F."/>
            <person name="Albersmeier A."/>
            <person name="Kalinowski J."/>
            <person name="Ruckert C."/>
        </authorList>
    </citation>
    <scope>NUCLEOTIDE SEQUENCE</scope>
    <source>
        <strain evidence="2">CGMCC 1.15367</strain>
    </source>
</reference>
<dbReference type="PANTHER" id="PTHR46832">
    <property type="entry name" value="5'-METHYLTHIOADENOSINE/S-ADENOSYLHOMOCYSTEINE NUCLEOSIDASE"/>
    <property type="match status" value="1"/>
</dbReference>
<evidence type="ECO:0000313" key="2">
    <source>
        <dbReference type="EMBL" id="GGE17834.1"/>
    </source>
</evidence>
<dbReference type="SUPFAM" id="SSF53167">
    <property type="entry name" value="Purine and uridine phosphorylases"/>
    <property type="match status" value="1"/>
</dbReference>
<dbReference type="GO" id="GO:0009116">
    <property type="term" value="P:nucleoside metabolic process"/>
    <property type="evidence" value="ECO:0007669"/>
    <property type="project" value="InterPro"/>
</dbReference>
<dbReference type="GO" id="GO:0019284">
    <property type="term" value="P:L-methionine salvage from S-adenosylmethionine"/>
    <property type="evidence" value="ECO:0007669"/>
    <property type="project" value="TreeGrafter"/>
</dbReference>
<feature type="domain" description="Nucleoside phosphorylase" evidence="1">
    <location>
        <begin position="19"/>
        <end position="164"/>
    </location>
</feature>
<evidence type="ECO:0000259" key="1">
    <source>
        <dbReference type="Pfam" id="PF01048"/>
    </source>
</evidence>
<dbReference type="GO" id="GO:0008782">
    <property type="term" value="F:adenosylhomocysteine nucleosidase activity"/>
    <property type="evidence" value="ECO:0007669"/>
    <property type="project" value="TreeGrafter"/>
</dbReference>
<proteinExistence type="predicted"/>
<dbReference type="Proteomes" id="UP000644699">
    <property type="component" value="Unassembled WGS sequence"/>
</dbReference>
<dbReference type="EMBL" id="BMIQ01000008">
    <property type="protein sequence ID" value="GGE17834.1"/>
    <property type="molecule type" value="Genomic_DNA"/>
</dbReference>
<accession>A0A916ZXD2</accession>
<dbReference type="InterPro" id="IPR000845">
    <property type="entry name" value="Nucleoside_phosphorylase_d"/>
</dbReference>
<dbReference type="GO" id="GO:0008930">
    <property type="term" value="F:methylthioadenosine nucleosidase activity"/>
    <property type="evidence" value="ECO:0007669"/>
    <property type="project" value="TreeGrafter"/>
</dbReference>